<dbReference type="Proteomes" id="UP000551616">
    <property type="component" value="Unassembled WGS sequence"/>
</dbReference>
<protein>
    <recommendedName>
        <fullName evidence="4">Secreted protein</fullName>
    </recommendedName>
</protein>
<comment type="caution">
    <text evidence="2">The sequence shown here is derived from an EMBL/GenBank/DDBJ whole genome shotgun (WGS) entry which is preliminary data.</text>
</comment>
<reference evidence="2 3" key="1">
    <citation type="submission" date="2020-05" db="EMBL/GenBank/DDBJ databases">
        <title>Bremerella alba sp. nov., a novel planctomycete isolated from the surface of the macroalga Fucus spiralis.</title>
        <authorList>
            <person name="Godinho O."/>
            <person name="Botelho R."/>
            <person name="Albuquerque L."/>
            <person name="Wiegand S."/>
            <person name="Da Costa M.S."/>
            <person name="Lobo-Da-Cunha A."/>
            <person name="Jogler C."/>
            <person name="Lage O.M."/>
        </authorList>
    </citation>
    <scope>NUCLEOTIDE SEQUENCE [LARGE SCALE GENOMIC DNA]</scope>
    <source>
        <strain evidence="2 3">FF15</strain>
    </source>
</reference>
<evidence type="ECO:0000313" key="3">
    <source>
        <dbReference type="Proteomes" id="UP000551616"/>
    </source>
</evidence>
<dbReference type="EMBL" id="JABRWO010000012">
    <property type="protein sequence ID" value="MBA2117041.1"/>
    <property type="molecule type" value="Genomic_DNA"/>
</dbReference>
<name>A0A7V8V9D4_9BACT</name>
<evidence type="ECO:0008006" key="4">
    <source>
        <dbReference type="Google" id="ProtNLM"/>
    </source>
</evidence>
<feature type="signal peptide" evidence="1">
    <location>
        <begin position="1"/>
        <end position="24"/>
    </location>
</feature>
<proteinExistence type="predicted"/>
<accession>A0A7V8V9D4</accession>
<evidence type="ECO:0000256" key="1">
    <source>
        <dbReference type="SAM" id="SignalP"/>
    </source>
</evidence>
<feature type="chain" id="PRO_5030803254" description="Secreted protein" evidence="1">
    <location>
        <begin position="25"/>
        <end position="156"/>
    </location>
</feature>
<gene>
    <name evidence="2" type="ORF">HOV93_42350</name>
</gene>
<organism evidence="2 3">
    <name type="scientific">Bremerella alba</name>
    <dbReference type="NCBI Taxonomy" id="980252"/>
    <lineage>
        <taxon>Bacteria</taxon>
        <taxon>Pseudomonadati</taxon>
        <taxon>Planctomycetota</taxon>
        <taxon>Planctomycetia</taxon>
        <taxon>Pirellulales</taxon>
        <taxon>Pirellulaceae</taxon>
        <taxon>Bremerella</taxon>
    </lineage>
</organism>
<evidence type="ECO:0000313" key="2">
    <source>
        <dbReference type="EMBL" id="MBA2117041.1"/>
    </source>
</evidence>
<keyword evidence="1" id="KW-0732">Signal</keyword>
<keyword evidence="3" id="KW-1185">Reference proteome</keyword>
<sequence>MPRRATAMMAVLAVFIHCVLGCCARCLTASEHHTPAEHCQANCICCDHHQHDAYVELCLQPAVSLTIAEPSSDADPQQHHECLCCGMAKCAFILNESPSDGLINALLLPADTFWSEISYLPIESVSQNSPRELCHRTSSHATPKVRLHLSLAVLTL</sequence>
<dbReference type="AlphaFoldDB" id="A0A7V8V9D4"/>